<evidence type="ECO:0000313" key="2">
    <source>
        <dbReference type="EMBL" id="MCW6535498.1"/>
    </source>
</evidence>
<organism evidence="2 3">
    <name type="scientific">Sphingomonas lycopersici</name>
    <dbReference type="NCBI Taxonomy" id="2951807"/>
    <lineage>
        <taxon>Bacteria</taxon>
        <taxon>Pseudomonadati</taxon>
        <taxon>Pseudomonadota</taxon>
        <taxon>Alphaproteobacteria</taxon>
        <taxon>Sphingomonadales</taxon>
        <taxon>Sphingomonadaceae</taxon>
        <taxon>Sphingomonas</taxon>
    </lineage>
</organism>
<keyword evidence="1" id="KW-0732">Signal</keyword>
<keyword evidence="3" id="KW-1185">Reference proteome</keyword>
<gene>
    <name evidence="2" type="ORF">NEE01_11980</name>
</gene>
<sequence>MKRFGFLRPAALLVVALSAGALAQNVRMAALGNVERGNWGLHEIGHRGAAAREICVRDPRQLLQLMHGPAQCPQYVIENAPNKVTVQYQCPGAGYGRTTIKVEDRNLIRLQTQGLVKGAPFDLDYEGRLAGKC</sequence>
<reference evidence="2" key="1">
    <citation type="submission" date="2022-06" db="EMBL/GenBank/DDBJ databases">
        <title>Sphingomonas sp. nov. isolated from rhizosphere soil of tomato.</title>
        <authorList>
            <person name="Dong H."/>
            <person name="Gao R."/>
        </authorList>
    </citation>
    <scope>NUCLEOTIDE SEQUENCE</scope>
    <source>
        <strain evidence="2">MMSM24</strain>
    </source>
</reference>
<name>A0AA41ZGY3_9SPHN</name>
<accession>A0AA41ZGY3</accession>
<dbReference type="AlphaFoldDB" id="A0AA41ZGY3"/>
<evidence type="ECO:0000256" key="1">
    <source>
        <dbReference type="SAM" id="SignalP"/>
    </source>
</evidence>
<dbReference type="EMBL" id="JANFAV010000007">
    <property type="protein sequence ID" value="MCW6535498.1"/>
    <property type="molecule type" value="Genomic_DNA"/>
</dbReference>
<comment type="caution">
    <text evidence="2">The sequence shown here is derived from an EMBL/GenBank/DDBJ whole genome shotgun (WGS) entry which is preliminary data.</text>
</comment>
<evidence type="ECO:0008006" key="4">
    <source>
        <dbReference type="Google" id="ProtNLM"/>
    </source>
</evidence>
<dbReference type="Proteomes" id="UP001165565">
    <property type="component" value="Unassembled WGS sequence"/>
</dbReference>
<proteinExistence type="predicted"/>
<protein>
    <recommendedName>
        <fullName evidence="4">DUF3617 family protein</fullName>
    </recommendedName>
</protein>
<evidence type="ECO:0000313" key="3">
    <source>
        <dbReference type="Proteomes" id="UP001165565"/>
    </source>
</evidence>
<feature type="signal peptide" evidence="1">
    <location>
        <begin position="1"/>
        <end position="23"/>
    </location>
</feature>
<dbReference type="RefSeq" id="WP_265269078.1">
    <property type="nucleotide sequence ID" value="NZ_JANFAU010000021.1"/>
</dbReference>
<feature type="chain" id="PRO_5041393107" description="DUF3617 family protein" evidence="1">
    <location>
        <begin position="24"/>
        <end position="133"/>
    </location>
</feature>